<keyword evidence="9" id="KW-0479">Metal-binding</keyword>
<dbReference type="InterPro" id="IPR038987">
    <property type="entry name" value="MoeA-like"/>
</dbReference>
<keyword evidence="12" id="KW-1185">Reference proteome</keyword>
<evidence type="ECO:0000256" key="4">
    <source>
        <dbReference type="ARBA" id="ARBA00013269"/>
    </source>
</evidence>
<evidence type="ECO:0000256" key="5">
    <source>
        <dbReference type="ARBA" id="ARBA00021108"/>
    </source>
</evidence>
<evidence type="ECO:0000259" key="10">
    <source>
        <dbReference type="SMART" id="SM00852"/>
    </source>
</evidence>
<dbReference type="InterPro" id="IPR036425">
    <property type="entry name" value="MoaB/Mog-like_dom_sf"/>
</dbReference>
<comment type="catalytic activity">
    <reaction evidence="8">
        <text>adenylyl-molybdopterin + molybdate = Mo-molybdopterin + AMP + H(+)</text>
        <dbReference type="Rhea" id="RHEA:35047"/>
        <dbReference type="ChEBI" id="CHEBI:15378"/>
        <dbReference type="ChEBI" id="CHEBI:36264"/>
        <dbReference type="ChEBI" id="CHEBI:62727"/>
        <dbReference type="ChEBI" id="CHEBI:71302"/>
        <dbReference type="ChEBI" id="CHEBI:456215"/>
        <dbReference type="EC" id="2.10.1.1"/>
    </reaction>
</comment>
<keyword evidence="7 9" id="KW-0501">Molybdenum cofactor biosynthesis</keyword>
<dbReference type="Pfam" id="PF03454">
    <property type="entry name" value="MoeA_C"/>
    <property type="match status" value="1"/>
</dbReference>
<feature type="domain" description="MoaB/Mog" evidence="10">
    <location>
        <begin position="181"/>
        <end position="318"/>
    </location>
</feature>
<dbReference type="InterPro" id="IPR005111">
    <property type="entry name" value="MoeA_C_domain_IV"/>
</dbReference>
<dbReference type="FunFam" id="2.40.340.10:FF:000005">
    <property type="entry name" value="Molybdopterin molybdenumtransferase MoeA"/>
    <property type="match status" value="1"/>
</dbReference>
<dbReference type="GO" id="GO:0006777">
    <property type="term" value="P:Mo-molybdopterin cofactor biosynthetic process"/>
    <property type="evidence" value="ECO:0007669"/>
    <property type="project" value="UniProtKB-UniRule"/>
</dbReference>
<comment type="function">
    <text evidence="1 9">Catalyzes the insertion of molybdate into adenylated molybdopterin with the concomitant release of AMP.</text>
</comment>
<dbReference type="Gene3D" id="2.40.340.10">
    <property type="entry name" value="MoeA, C-terminal, domain IV"/>
    <property type="match status" value="1"/>
</dbReference>
<keyword evidence="6 9" id="KW-0500">Molybdenum</keyword>
<keyword evidence="9" id="KW-0460">Magnesium</keyword>
<organism evidence="11 12">
    <name type="scientific">Desulforamulus aeronauticus DSM 10349</name>
    <dbReference type="NCBI Taxonomy" id="1121421"/>
    <lineage>
        <taxon>Bacteria</taxon>
        <taxon>Bacillati</taxon>
        <taxon>Bacillota</taxon>
        <taxon>Clostridia</taxon>
        <taxon>Eubacteriales</taxon>
        <taxon>Peptococcaceae</taxon>
        <taxon>Desulforamulus</taxon>
    </lineage>
</organism>
<dbReference type="Gene3D" id="3.40.190.10">
    <property type="entry name" value="Periplasmic binding protein-like II"/>
    <property type="match status" value="1"/>
</dbReference>
<dbReference type="SUPFAM" id="SSF53218">
    <property type="entry name" value="Molybdenum cofactor biosynthesis proteins"/>
    <property type="match status" value="1"/>
</dbReference>
<dbReference type="GO" id="GO:0005829">
    <property type="term" value="C:cytosol"/>
    <property type="evidence" value="ECO:0007669"/>
    <property type="project" value="TreeGrafter"/>
</dbReference>
<accession>A0A1M6UFE0</accession>
<dbReference type="SUPFAM" id="SSF53850">
    <property type="entry name" value="Periplasmic binding protein-like II"/>
    <property type="match status" value="1"/>
</dbReference>
<dbReference type="InterPro" id="IPR005110">
    <property type="entry name" value="MoeA_linker/N"/>
</dbReference>
<dbReference type="InterPro" id="IPR001453">
    <property type="entry name" value="MoaB/Mog_dom"/>
</dbReference>
<dbReference type="InterPro" id="IPR036135">
    <property type="entry name" value="MoeA_linker/N_sf"/>
</dbReference>
<evidence type="ECO:0000256" key="7">
    <source>
        <dbReference type="ARBA" id="ARBA00023150"/>
    </source>
</evidence>
<dbReference type="EC" id="2.10.1.1" evidence="4 9"/>
<reference evidence="12" key="1">
    <citation type="submission" date="2016-11" db="EMBL/GenBank/DDBJ databases">
        <authorList>
            <person name="Varghese N."/>
            <person name="Submissions S."/>
        </authorList>
    </citation>
    <scope>NUCLEOTIDE SEQUENCE [LARGE SCALE GENOMIC DNA]</scope>
    <source>
        <strain evidence="12">DSM 10349</strain>
    </source>
</reference>
<evidence type="ECO:0000256" key="1">
    <source>
        <dbReference type="ARBA" id="ARBA00002901"/>
    </source>
</evidence>
<comment type="pathway">
    <text evidence="2 9">Cofactor biosynthesis; molybdopterin biosynthesis.</text>
</comment>
<dbReference type="Gene3D" id="3.40.980.10">
    <property type="entry name" value="MoaB/Mog-like domain"/>
    <property type="match status" value="1"/>
</dbReference>
<dbReference type="EMBL" id="FRAR01000020">
    <property type="protein sequence ID" value="SHK67934.1"/>
    <property type="molecule type" value="Genomic_DNA"/>
</dbReference>
<dbReference type="InterPro" id="IPR036688">
    <property type="entry name" value="MoeA_C_domain_IV_sf"/>
</dbReference>
<evidence type="ECO:0000256" key="9">
    <source>
        <dbReference type="RuleBase" id="RU365090"/>
    </source>
</evidence>
<dbReference type="AlphaFoldDB" id="A0A1M6UFE0"/>
<dbReference type="PANTHER" id="PTHR10192">
    <property type="entry name" value="MOLYBDOPTERIN BIOSYNTHESIS PROTEIN"/>
    <property type="match status" value="1"/>
</dbReference>
<dbReference type="RefSeq" id="WP_072915351.1">
    <property type="nucleotide sequence ID" value="NZ_FRAR01000020.1"/>
</dbReference>
<dbReference type="OrthoDB" id="9804758at2"/>
<evidence type="ECO:0000256" key="8">
    <source>
        <dbReference type="ARBA" id="ARBA00047317"/>
    </source>
</evidence>
<comment type="similarity">
    <text evidence="3 9">Belongs to the MoeA family.</text>
</comment>
<sequence length="644" mass="69606">MRNKRDVYLDDRPWEEALAELLAHLASLGSLSPGAPEDISVEQALGRVTAEPIFAVNSSPHYHASAMDGIAVDSALTFGASDTSAKHIQLGEKAQVVDTGDPIPAGCDAVIMIEDVHFVEDDVFEITSAAAPWQHVRAIGEDVVATEMILPGNHRIRPMDIGGILAGGVVRVKVHPKPKVALLPTGTELVQPGGELKPGDIVEYNTRVFGAMVESWGGEALRWPITVDNWDKLKDSVQQAVLQADVVVINAGSSAGREDFTAELIRELGTVLTHGAAIKPGKPVILGEVMGKPVIGVPGYPVSAFLTMELFVRPVVYQKLGSIAPLPQTTEAIISRKMPSPMGVEEFIRVKMGQVGEKIIATPISRGAGVIMSLVRADGMLRVPRLSEGFRAGETVKVELMRPLEEVRQTTVVIGSHDMALDILANHLRRKFPEASLSSANVGSLGGLSAIKRGECHCGGTHLLDEDTGDYNVSYIQRLLADRPVVLLNLVYRQQGLMVAKGNPLKIKGLEDLAREGIRFINRQRGAGTRILLDYRLKQLGIDPDSIYGYNREEYTHMSVAAAVASGAADAGLGILAAANALELDFVPVVEERYDLCIPGEYWNTPYIERMLEVIATAEFRQQVEALGGYDLRDCGGVMYRQGV</sequence>
<dbReference type="Gene3D" id="2.170.190.11">
    <property type="entry name" value="Molybdopterin biosynthesis moea protein, domain 3"/>
    <property type="match status" value="1"/>
</dbReference>
<keyword evidence="9" id="KW-0808">Transferase</keyword>
<dbReference type="STRING" id="1121421.SAMN02745123_02726"/>
<comment type="cofactor">
    <cofactor evidence="9">
        <name>Mg(2+)</name>
        <dbReference type="ChEBI" id="CHEBI:18420"/>
    </cofactor>
</comment>
<protein>
    <recommendedName>
        <fullName evidence="5 9">Molybdopterin molybdenumtransferase</fullName>
        <ecNumber evidence="4 9">2.10.1.1</ecNumber>
    </recommendedName>
</protein>
<dbReference type="UniPathway" id="UPA00344"/>
<proteinExistence type="inferred from homology"/>
<dbReference type="GO" id="GO:0046872">
    <property type="term" value="F:metal ion binding"/>
    <property type="evidence" value="ECO:0007669"/>
    <property type="project" value="UniProtKB-UniRule"/>
</dbReference>
<name>A0A1M6UFE0_9FIRM</name>
<dbReference type="Pfam" id="PF03453">
    <property type="entry name" value="MoeA_N"/>
    <property type="match status" value="1"/>
</dbReference>
<dbReference type="Pfam" id="PF12727">
    <property type="entry name" value="PBP_like"/>
    <property type="match status" value="1"/>
</dbReference>
<evidence type="ECO:0000313" key="12">
    <source>
        <dbReference type="Proteomes" id="UP000183997"/>
    </source>
</evidence>
<dbReference type="PANTHER" id="PTHR10192:SF16">
    <property type="entry name" value="MOLYBDOPTERIN MOLYBDENUMTRANSFERASE"/>
    <property type="match status" value="1"/>
</dbReference>
<evidence type="ECO:0000256" key="2">
    <source>
        <dbReference type="ARBA" id="ARBA00005046"/>
    </source>
</evidence>
<dbReference type="Gene3D" id="3.90.105.10">
    <property type="entry name" value="Molybdopterin biosynthesis moea protein, domain 2"/>
    <property type="match status" value="1"/>
</dbReference>
<dbReference type="Proteomes" id="UP000183997">
    <property type="component" value="Unassembled WGS sequence"/>
</dbReference>
<evidence type="ECO:0000313" key="11">
    <source>
        <dbReference type="EMBL" id="SHK67934.1"/>
    </source>
</evidence>
<dbReference type="SUPFAM" id="SSF63882">
    <property type="entry name" value="MoeA N-terminal region -like"/>
    <property type="match status" value="1"/>
</dbReference>
<dbReference type="Pfam" id="PF00994">
    <property type="entry name" value="MoCF_biosynth"/>
    <property type="match status" value="1"/>
</dbReference>
<dbReference type="InterPro" id="IPR024370">
    <property type="entry name" value="PBP_domain"/>
</dbReference>
<dbReference type="CDD" id="cd00887">
    <property type="entry name" value="MoeA"/>
    <property type="match status" value="1"/>
</dbReference>
<evidence type="ECO:0000256" key="6">
    <source>
        <dbReference type="ARBA" id="ARBA00022505"/>
    </source>
</evidence>
<gene>
    <name evidence="11" type="ORF">SAMN02745123_02726</name>
</gene>
<dbReference type="SUPFAM" id="SSF63867">
    <property type="entry name" value="MoeA C-terminal domain-like"/>
    <property type="match status" value="1"/>
</dbReference>
<dbReference type="NCBIfam" id="NF011068">
    <property type="entry name" value="PRK14498.1"/>
    <property type="match status" value="1"/>
</dbReference>
<evidence type="ECO:0000256" key="3">
    <source>
        <dbReference type="ARBA" id="ARBA00010763"/>
    </source>
</evidence>
<dbReference type="GO" id="GO:0061599">
    <property type="term" value="F:molybdopterin molybdotransferase activity"/>
    <property type="evidence" value="ECO:0007669"/>
    <property type="project" value="UniProtKB-UniRule"/>
</dbReference>
<dbReference type="SMART" id="SM00852">
    <property type="entry name" value="MoCF_biosynth"/>
    <property type="match status" value="1"/>
</dbReference>